<evidence type="ECO:0000256" key="7">
    <source>
        <dbReference type="ARBA" id="ARBA00023242"/>
    </source>
</evidence>
<evidence type="ECO:0000256" key="3">
    <source>
        <dbReference type="ARBA" id="ARBA00022454"/>
    </source>
</evidence>
<keyword evidence="10" id="KW-0175">Coiled coil</keyword>
<keyword evidence="9" id="KW-0137">Centromere</keyword>
<dbReference type="PANTHER" id="PTHR15459:SF3">
    <property type="entry name" value="POLYAMINE-MODULATED FACTOR 1"/>
    <property type="match status" value="1"/>
</dbReference>
<feature type="coiled-coil region" evidence="10">
    <location>
        <begin position="122"/>
        <end position="177"/>
    </location>
</feature>
<dbReference type="EMBL" id="JBBXMP010000039">
    <property type="protein sequence ID" value="KAL0066062.1"/>
    <property type="molecule type" value="Genomic_DNA"/>
</dbReference>
<keyword evidence="12" id="KW-1185">Reference proteome</keyword>
<dbReference type="Pfam" id="PF03980">
    <property type="entry name" value="Nnf1"/>
    <property type="match status" value="1"/>
</dbReference>
<evidence type="ECO:0000256" key="1">
    <source>
        <dbReference type="ARBA" id="ARBA00004123"/>
    </source>
</evidence>
<keyword evidence="6" id="KW-0995">Kinetochore</keyword>
<organism evidence="11 12">
    <name type="scientific">Marasmius tenuissimus</name>
    <dbReference type="NCBI Taxonomy" id="585030"/>
    <lineage>
        <taxon>Eukaryota</taxon>
        <taxon>Fungi</taxon>
        <taxon>Dikarya</taxon>
        <taxon>Basidiomycota</taxon>
        <taxon>Agaricomycotina</taxon>
        <taxon>Agaricomycetes</taxon>
        <taxon>Agaricomycetidae</taxon>
        <taxon>Agaricales</taxon>
        <taxon>Marasmiineae</taxon>
        <taxon>Marasmiaceae</taxon>
        <taxon>Marasmius</taxon>
    </lineage>
</organism>
<evidence type="ECO:0000256" key="5">
    <source>
        <dbReference type="ARBA" id="ARBA00022776"/>
    </source>
</evidence>
<evidence type="ECO:0000256" key="2">
    <source>
        <dbReference type="ARBA" id="ARBA00004629"/>
    </source>
</evidence>
<sequence length="203" mass="23214">MFKNQNTGSRRWQHFEQALQLAVQRAAHKWTYEDFAECFPQYVEEDKNGSSTTFNSIAEYIETECLRDLEKLFEEYKVQDNVDTLHTIVTDAKGRVASGDEPSTDVWREDLHPRAATSARTAPLLEAEAARLRETLATMQARTSSIQTELEENARVADEADERANELLDQLHTVLEKWKEVPMDKIEAWTVQTLEASQPAQPG</sequence>
<dbReference type="PANTHER" id="PTHR15459">
    <property type="entry name" value="POLYAMINE-MODULATED FACTOR 1"/>
    <property type="match status" value="1"/>
</dbReference>
<keyword evidence="3" id="KW-0158">Chromosome</keyword>
<evidence type="ECO:0000313" key="12">
    <source>
        <dbReference type="Proteomes" id="UP001437256"/>
    </source>
</evidence>
<evidence type="ECO:0000256" key="6">
    <source>
        <dbReference type="ARBA" id="ARBA00022838"/>
    </source>
</evidence>
<keyword evidence="7" id="KW-0539">Nucleus</keyword>
<evidence type="ECO:0000256" key="9">
    <source>
        <dbReference type="ARBA" id="ARBA00023328"/>
    </source>
</evidence>
<protein>
    <submittedName>
        <fullName evidence="11">Uncharacterized protein</fullName>
    </submittedName>
</protein>
<evidence type="ECO:0000313" key="11">
    <source>
        <dbReference type="EMBL" id="KAL0066062.1"/>
    </source>
</evidence>
<comment type="caution">
    <text evidence="11">The sequence shown here is derived from an EMBL/GenBank/DDBJ whole genome shotgun (WGS) entry which is preliminary data.</text>
</comment>
<keyword evidence="5" id="KW-0498">Mitosis</keyword>
<keyword evidence="8" id="KW-0131">Cell cycle</keyword>
<dbReference type="Proteomes" id="UP001437256">
    <property type="component" value="Unassembled WGS sequence"/>
</dbReference>
<reference evidence="11 12" key="1">
    <citation type="submission" date="2024-05" db="EMBL/GenBank/DDBJ databases">
        <title>A draft genome resource for the thread blight pathogen Marasmius tenuissimus strain MS-2.</title>
        <authorList>
            <person name="Yulfo-Soto G.E."/>
            <person name="Baruah I.K."/>
            <person name="Amoako-Attah I."/>
            <person name="Bukari Y."/>
            <person name="Meinhardt L.W."/>
            <person name="Bailey B.A."/>
            <person name="Cohen S.P."/>
        </authorList>
    </citation>
    <scope>NUCLEOTIDE SEQUENCE [LARGE SCALE GENOMIC DNA]</scope>
    <source>
        <strain evidence="11 12">MS-2</strain>
    </source>
</reference>
<evidence type="ECO:0000256" key="10">
    <source>
        <dbReference type="SAM" id="Coils"/>
    </source>
</evidence>
<evidence type="ECO:0000256" key="8">
    <source>
        <dbReference type="ARBA" id="ARBA00023306"/>
    </source>
</evidence>
<comment type="subcellular location">
    <subcellularLocation>
        <location evidence="2">Chromosome</location>
        <location evidence="2">Centromere</location>
        <location evidence="2">Kinetochore</location>
    </subcellularLocation>
    <subcellularLocation>
        <location evidence="1">Nucleus</location>
    </subcellularLocation>
</comment>
<proteinExistence type="predicted"/>
<name>A0ABR2ZWJ1_9AGAR</name>
<keyword evidence="4" id="KW-0132">Cell division</keyword>
<dbReference type="InterPro" id="IPR007128">
    <property type="entry name" value="PMF1/Nnf1"/>
</dbReference>
<gene>
    <name evidence="11" type="ORF">AAF712_006893</name>
</gene>
<evidence type="ECO:0000256" key="4">
    <source>
        <dbReference type="ARBA" id="ARBA00022618"/>
    </source>
</evidence>
<accession>A0ABR2ZWJ1</accession>